<feature type="region of interest" description="Disordered" evidence="1">
    <location>
        <begin position="672"/>
        <end position="739"/>
    </location>
</feature>
<keyword evidence="2" id="KW-0472">Membrane</keyword>
<feature type="compositionally biased region" description="Basic and acidic residues" evidence="1">
    <location>
        <begin position="773"/>
        <end position="785"/>
    </location>
</feature>
<feature type="transmembrane region" description="Helical" evidence="2">
    <location>
        <begin position="590"/>
        <end position="612"/>
    </location>
</feature>
<gene>
    <name evidence="3" type="ORF">NPX13_g3357</name>
</gene>
<name>A0A9W8TNB1_9PEZI</name>
<accession>A0A9W8TNB1</accession>
<sequence length="785" mass="87065">MTGVRFATDTIDTQSYRVYLGAWINWSRGPVFGATLTLNRKTGTLLIAFTAFFVTIVASRFWRIICSILHRKLSTTDYRDVLHHQCQAVFRNSSSSGSGLWLFIQISWAWRHLARKNPSRTLPYIIFASVCLLAFSLASVFSSSISTAVGDEVLIDGTNCGFVDRDLLTAKERIQILGPWEAGVVSNAISYAQQVYSPDRTGVLANSAFVRKTLNTISNSEAPCPFKGNICRSNTSNLLLDTGKINICKDLGLNLPKDQCFILRNVAHCAPLETAGRSELTEYEGYSNYTGYKYGPFMDPTTNELDASNYTTIIEDVYSQYKLSARGANDIGYGLVSVDSRTQNGSAAYGDFYPDPDLQRPDADISIYFLFGNGVVTSAPVDDPWYRSNVPATNTIYWKRLNSTYQPQETFQPAEAASPLGCATQSQICKGPSGLSSTCGSLTSYIDAFSGASTSLGIDLDVFQNANTSKQIAELYASDEEASRYLWMLMALASYPKRMVETTDLLGSQSLASRRSLAYGIQGPLPNDQWKVDVSNWWNISLAALQASMVDAASGISDPAMVRFKFNATNPGQKTICRNQKILSNSYTNMSLFGLYFTYIVGTIIIVASYVLDPILSFAQKRWKNREYENLEWACNETLQLQRLAYEESGQGDWSKCTDSIPVTAAHQELAPLDISDPEHPLLRPPTSLRPRKDSSECSDVSPEDPVTSSDDEEGTMSGRNEEHRYQHVASGRSLTDVEELPLGHMDHYLGDEYTCFTPTPISTTQRHSVPYDPDHGRDQARLRP</sequence>
<dbReference type="EMBL" id="JANPWZ010000411">
    <property type="protein sequence ID" value="KAJ3577208.1"/>
    <property type="molecule type" value="Genomic_DNA"/>
</dbReference>
<comment type="caution">
    <text evidence="3">The sequence shown here is derived from an EMBL/GenBank/DDBJ whole genome shotgun (WGS) entry which is preliminary data.</text>
</comment>
<proteinExistence type="predicted"/>
<protein>
    <submittedName>
        <fullName evidence="3">Uncharacterized protein</fullName>
    </submittedName>
</protein>
<evidence type="ECO:0000313" key="3">
    <source>
        <dbReference type="EMBL" id="KAJ3577208.1"/>
    </source>
</evidence>
<keyword evidence="2" id="KW-0812">Transmembrane</keyword>
<keyword evidence="4" id="KW-1185">Reference proteome</keyword>
<evidence type="ECO:0000313" key="4">
    <source>
        <dbReference type="Proteomes" id="UP001148614"/>
    </source>
</evidence>
<evidence type="ECO:0000256" key="2">
    <source>
        <dbReference type="SAM" id="Phobius"/>
    </source>
</evidence>
<dbReference type="VEuPathDB" id="FungiDB:F4678DRAFT_477341"/>
<reference evidence="3" key="1">
    <citation type="submission" date="2022-07" db="EMBL/GenBank/DDBJ databases">
        <title>Genome Sequence of Xylaria arbuscula.</title>
        <authorList>
            <person name="Buettner E."/>
        </authorList>
    </citation>
    <scope>NUCLEOTIDE SEQUENCE</scope>
    <source>
        <strain evidence="3">VT107</strain>
    </source>
</reference>
<organism evidence="3 4">
    <name type="scientific">Xylaria arbuscula</name>
    <dbReference type="NCBI Taxonomy" id="114810"/>
    <lineage>
        <taxon>Eukaryota</taxon>
        <taxon>Fungi</taxon>
        <taxon>Dikarya</taxon>
        <taxon>Ascomycota</taxon>
        <taxon>Pezizomycotina</taxon>
        <taxon>Sordariomycetes</taxon>
        <taxon>Xylariomycetidae</taxon>
        <taxon>Xylariales</taxon>
        <taxon>Xylariaceae</taxon>
        <taxon>Xylaria</taxon>
    </lineage>
</organism>
<feature type="region of interest" description="Disordered" evidence="1">
    <location>
        <begin position="760"/>
        <end position="785"/>
    </location>
</feature>
<keyword evidence="2" id="KW-1133">Transmembrane helix</keyword>
<evidence type="ECO:0000256" key="1">
    <source>
        <dbReference type="SAM" id="MobiDB-lite"/>
    </source>
</evidence>
<feature type="transmembrane region" description="Helical" evidence="2">
    <location>
        <begin position="121"/>
        <end position="141"/>
    </location>
</feature>
<feature type="transmembrane region" description="Helical" evidence="2">
    <location>
        <begin position="43"/>
        <end position="62"/>
    </location>
</feature>
<dbReference type="Proteomes" id="UP001148614">
    <property type="component" value="Unassembled WGS sequence"/>
</dbReference>
<dbReference type="AlphaFoldDB" id="A0A9W8TNB1"/>